<dbReference type="Pfam" id="PF02873">
    <property type="entry name" value="MurB_C"/>
    <property type="match status" value="1"/>
</dbReference>
<dbReference type="GO" id="GO:0071555">
    <property type="term" value="P:cell wall organization"/>
    <property type="evidence" value="ECO:0007669"/>
    <property type="project" value="UniProtKB-KW"/>
</dbReference>
<dbReference type="EC" id="1.3.1.98" evidence="5 19"/>
<name>A0A4R9M210_9LEPT</name>
<evidence type="ECO:0000256" key="14">
    <source>
        <dbReference type="ARBA" id="ARBA00023002"/>
    </source>
</evidence>
<dbReference type="EMBL" id="RQHW01000023">
    <property type="protein sequence ID" value="TGN19885.1"/>
    <property type="molecule type" value="Genomic_DNA"/>
</dbReference>
<feature type="active site" evidence="19">
    <location>
        <position position="357"/>
    </location>
</feature>
<dbReference type="Proteomes" id="UP000298058">
    <property type="component" value="Unassembled WGS sequence"/>
</dbReference>
<dbReference type="InterPro" id="IPR006094">
    <property type="entry name" value="Oxid_FAD_bind_N"/>
</dbReference>
<evidence type="ECO:0000256" key="6">
    <source>
        <dbReference type="ARBA" id="ARBA00015188"/>
    </source>
</evidence>
<evidence type="ECO:0000256" key="9">
    <source>
        <dbReference type="ARBA" id="ARBA00022630"/>
    </source>
</evidence>
<gene>
    <name evidence="19" type="primary">murB</name>
    <name evidence="21" type="ORF">EHS15_06700</name>
</gene>
<keyword evidence="14 19" id="KW-0560">Oxidoreductase</keyword>
<dbReference type="InterPro" id="IPR016167">
    <property type="entry name" value="FAD-bd_PCMH_sub1"/>
</dbReference>
<dbReference type="GO" id="GO:0051301">
    <property type="term" value="P:cell division"/>
    <property type="evidence" value="ECO:0007669"/>
    <property type="project" value="UniProtKB-KW"/>
</dbReference>
<evidence type="ECO:0000256" key="19">
    <source>
        <dbReference type="HAMAP-Rule" id="MF_00037"/>
    </source>
</evidence>
<keyword evidence="22" id="KW-1185">Reference proteome</keyword>
<evidence type="ECO:0000256" key="3">
    <source>
        <dbReference type="ARBA" id="ARBA00004496"/>
    </source>
</evidence>
<evidence type="ECO:0000256" key="17">
    <source>
        <dbReference type="ARBA" id="ARBA00031026"/>
    </source>
</evidence>
<keyword evidence="8 19" id="KW-0132">Cell division</keyword>
<keyword evidence="9 19" id="KW-0285">Flavoprotein</keyword>
<evidence type="ECO:0000256" key="18">
    <source>
        <dbReference type="ARBA" id="ARBA00048914"/>
    </source>
</evidence>
<dbReference type="Gene3D" id="3.30.43.10">
    <property type="entry name" value="Uridine Diphospho-n-acetylenolpyruvylglucosamine Reductase, domain 2"/>
    <property type="match status" value="1"/>
</dbReference>
<comment type="caution">
    <text evidence="21">The sequence shown here is derived from an EMBL/GenBank/DDBJ whole genome shotgun (WGS) entry which is preliminary data.</text>
</comment>
<comment type="pathway">
    <text evidence="4 19">Cell wall biogenesis; peptidoglycan biosynthesis.</text>
</comment>
<dbReference type="SUPFAM" id="SSF56194">
    <property type="entry name" value="Uridine diphospho-N-Acetylenolpyruvylglucosamine reductase, MurB, C-terminal domain"/>
    <property type="match status" value="1"/>
</dbReference>
<dbReference type="HAMAP" id="MF_00037">
    <property type="entry name" value="MurB"/>
    <property type="match status" value="1"/>
</dbReference>
<evidence type="ECO:0000256" key="12">
    <source>
        <dbReference type="ARBA" id="ARBA00022960"/>
    </source>
</evidence>
<keyword evidence="13 19" id="KW-0573">Peptidoglycan synthesis</keyword>
<dbReference type="GO" id="GO:0008360">
    <property type="term" value="P:regulation of cell shape"/>
    <property type="evidence" value="ECO:0007669"/>
    <property type="project" value="UniProtKB-KW"/>
</dbReference>
<dbReference type="InterPro" id="IPR036318">
    <property type="entry name" value="FAD-bd_PCMH-like_sf"/>
</dbReference>
<dbReference type="UniPathway" id="UPA00219"/>
<evidence type="ECO:0000256" key="5">
    <source>
        <dbReference type="ARBA" id="ARBA00012518"/>
    </source>
</evidence>
<feature type="domain" description="FAD-binding PCMH-type" evidence="20">
    <location>
        <begin position="16"/>
        <end position="190"/>
    </location>
</feature>
<comment type="function">
    <text evidence="2 19">Cell wall formation.</text>
</comment>
<comment type="catalytic activity">
    <reaction evidence="18 19">
        <text>UDP-N-acetyl-alpha-D-muramate + NADP(+) = UDP-N-acetyl-3-O-(1-carboxyvinyl)-alpha-D-glucosamine + NADPH + H(+)</text>
        <dbReference type="Rhea" id="RHEA:12248"/>
        <dbReference type="ChEBI" id="CHEBI:15378"/>
        <dbReference type="ChEBI" id="CHEBI:57783"/>
        <dbReference type="ChEBI" id="CHEBI:58349"/>
        <dbReference type="ChEBI" id="CHEBI:68483"/>
        <dbReference type="ChEBI" id="CHEBI:70757"/>
        <dbReference type="EC" id="1.3.1.98"/>
    </reaction>
</comment>
<dbReference type="OrthoDB" id="9804753at2"/>
<keyword evidence="16 19" id="KW-0961">Cell wall biogenesis/degradation</keyword>
<keyword evidence="12 19" id="KW-0133">Cell shape</keyword>
<accession>A0A4R9M210</accession>
<keyword evidence="11 19" id="KW-0521">NADP</keyword>
<evidence type="ECO:0000256" key="1">
    <source>
        <dbReference type="ARBA" id="ARBA00001974"/>
    </source>
</evidence>
<evidence type="ECO:0000256" key="11">
    <source>
        <dbReference type="ARBA" id="ARBA00022857"/>
    </source>
</evidence>
<dbReference type="NCBIfam" id="NF010478">
    <property type="entry name" value="PRK13903.1"/>
    <property type="match status" value="1"/>
</dbReference>
<dbReference type="NCBIfam" id="TIGR00179">
    <property type="entry name" value="murB"/>
    <property type="match status" value="1"/>
</dbReference>
<dbReference type="SUPFAM" id="SSF56176">
    <property type="entry name" value="FAD-binding/transporter-associated domain-like"/>
    <property type="match status" value="1"/>
</dbReference>
<keyword evidence="10 19" id="KW-0274">FAD</keyword>
<evidence type="ECO:0000259" key="20">
    <source>
        <dbReference type="PROSITE" id="PS51387"/>
    </source>
</evidence>
<evidence type="ECO:0000256" key="15">
    <source>
        <dbReference type="ARBA" id="ARBA00023306"/>
    </source>
</evidence>
<comment type="similarity">
    <text evidence="19">Belongs to the MurB family.</text>
</comment>
<proteinExistence type="inferred from homology"/>
<evidence type="ECO:0000256" key="4">
    <source>
        <dbReference type="ARBA" id="ARBA00004752"/>
    </source>
</evidence>
<evidence type="ECO:0000256" key="2">
    <source>
        <dbReference type="ARBA" id="ARBA00003921"/>
    </source>
</evidence>
<dbReference type="InterPro" id="IPR036635">
    <property type="entry name" value="MurB_C_sf"/>
</dbReference>
<evidence type="ECO:0000256" key="10">
    <source>
        <dbReference type="ARBA" id="ARBA00022827"/>
    </source>
</evidence>
<dbReference type="Gene3D" id="3.30.465.10">
    <property type="match status" value="1"/>
</dbReference>
<comment type="cofactor">
    <cofactor evidence="1 19">
        <name>FAD</name>
        <dbReference type="ChEBI" id="CHEBI:57692"/>
    </cofactor>
</comment>
<dbReference type="GO" id="GO:0005829">
    <property type="term" value="C:cytosol"/>
    <property type="evidence" value="ECO:0007669"/>
    <property type="project" value="TreeGrafter"/>
</dbReference>
<comment type="subcellular location">
    <subcellularLocation>
        <location evidence="3 19">Cytoplasm</location>
    </subcellularLocation>
</comment>
<dbReference type="InterPro" id="IPR016166">
    <property type="entry name" value="FAD-bd_PCMH"/>
</dbReference>
<dbReference type="PANTHER" id="PTHR21071:SF4">
    <property type="entry name" value="UDP-N-ACETYLENOLPYRUVOYLGLUCOSAMINE REDUCTASE"/>
    <property type="match status" value="1"/>
</dbReference>
<dbReference type="InterPro" id="IPR003170">
    <property type="entry name" value="MurB"/>
</dbReference>
<sequence length="363" mass="40208">MLLEENVLLSDWTSFRLGGRAKYFVRVSEKDELWEAIAFAQKENLPYFILGGGSNTIVPDSGFSGLVIKMEFSGIRILSEDPSEGTVLVEAGAGVPWENFVKFTIEHSYSGVECLSGIPGTVGATPIQNVGAYGQDVSETILSLEAAHPSGSLRTFSHQECGFSYRNSRFKSGEWKDWIILSVTFRLSTKQEIIAKYPELRKAWETAKQEKKSENLSGQTERDSDLRELSETVISLRKKKSMVIDPKDPESISAGSFFTNPILTQNELDHFTNRLKELNLQPPQFFPDSEGKTKIPAAWLIENSGFNKGYTVNGVGISKSHSLALVNRGGTTEALLSLMGSILQKVEEKFGIKLEREPILLGS</sequence>
<dbReference type="PANTHER" id="PTHR21071">
    <property type="entry name" value="UDP-N-ACETYLENOLPYRUVOYLGLUCOSAMINE REDUCTASE"/>
    <property type="match status" value="1"/>
</dbReference>
<feature type="active site" evidence="19">
    <location>
        <position position="166"/>
    </location>
</feature>
<organism evidence="21 22">
    <name type="scientific">Leptospira idonii</name>
    <dbReference type="NCBI Taxonomy" id="1193500"/>
    <lineage>
        <taxon>Bacteria</taxon>
        <taxon>Pseudomonadati</taxon>
        <taxon>Spirochaetota</taxon>
        <taxon>Spirochaetia</taxon>
        <taxon>Leptospirales</taxon>
        <taxon>Leptospiraceae</taxon>
        <taxon>Leptospira</taxon>
    </lineage>
</organism>
<dbReference type="InterPro" id="IPR016169">
    <property type="entry name" value="FAD-bd_PCMH_sub2"/>
</dbReference>
<keyword evidence="7 19" id="KW-0963">Cytoplasm</keyword>
<dbReference type="Gene3D" id="3.90.78.10">
    <property type="entry name" value="UDP-N-acetylenolpyruvoylglucosamine reductase, C-terminal domain"/>
    <property type="match status" value="1"/>
</dbReference>
<dbReference type="GO" id="GO:0008762">
    <property type="term" value="F:UDP-N-acetylmuramate dehydrogenase activity"/>
    <property type="evidence" value="ECO:0007669"/>
    <property type="project" value="UniProtKB-UniRule"/>
</dbReference>
<dbReference type="Pfam" id="PF01565">
    <property type="entry name" value="FAD_binding_4"/>
    <property type="match status" value="1"/>
</dbReference>
<evidence type="ECO:0000256" key="16">
    <source>
        <dbReference type="ARBA" id="ARBA00023316"/>
    </source>
</evidence>
<feature type="active site" description="Proton donor" evidence="19">
    <location>
        <position position="256"/>
    </location>
</feature>
<keyword evidence="15 19" id="KW-0131">Cell cycle</keyword>
<evidence type="ECO:0000256" key="13">
    <source>
        <dbReference type="ARBA" id="ARBA00022984"/>
    </source>
</evidence>
<evidence type="ECO:0000313" key="21">
    <source>
        <dbReference type="EMBL" id="TGN19885.1"/>
    </source>
</evidence>
<dbReference type="AlphaFoldDB" id="A0A4R9M210"/>
<dbReference type="GO" id="GO:0009252">
    <property type="term" value="P:peptidoglycan biosynthetic process"/>
    <property type="evidence" value="ECO:0007669"/>
    <property type="project" value="UniProtKB-UniRule"/>
</dbReference>
<dbReference type="GO" id="GO:0071949">
    <property type="term" value="F:FAD binding"/>
    <property type="evidence" value="ECO:0007669"/>
    <property type="project" value="InterPro"/>
</dbReference>
<protein>
    <recommendedName>
        <fullName evidence="6 19">UDP-N-acetylenolpyruvoylglucosamine reductase</fullName>
        <ecNumber evidence="5 19">1.3.1.98</ecNumber>
    </recommendedName>
    <alternativeName>
        <fullName evidence="17 19">UDP-N-acetylmuramate dehydrogenase</fullName>
    </alternativeName>
</protein>
<reference evidence="21" key="1">
    <citation type="journal article" date="2019" name="PLoS Negl. Trop. Dis.">
        <title>Revisiting the worldwide diversity of Leptospira species in the environment.</title>
        <authorList>
            <person name="Vincent A.T."/>
            <person name="Schiettekatte O."/>
            <person name="Bourhy P."/>
            <person name="Veyrier F.J."/>
            <person name="Picardeau M."/>
        </authorList>
    </citation>
    <scope>NUCLEOTIDE SEQUENCE [LARGE SCALE GENOMIC DNA]</scope>
    <source>
        <strain evidence="21">201300427</strain>
    </source>
</reference>
<evidence type="ECO:0000256" key="8">
    <source>
        <dbReference type="ARBA" id="ARBA00022618"/>
    </source>
</evidence>
<dbReference type="RefSeq" id="WP_135759787.1">
    <property type="nucleotide sequence ID" value="NZ_RQHW01000023.1"/>
</dbReference>
<dbReference type="InterPro" id="IPR011601">
    <property type="entry name" value="MurB_C"/>
</dbReference>
<evidence type="ECO:0000256" key="7">
    <source>
        <dbReference type="ARBA" id="ARBA00022490"/>
    </source>
</evidence>
<evidence type="ECO:0000313" key="22">
    <source>
        <dbReference type="Proteomes" id="UP000298058"/>
    </source>
</evidence>
<dbReference type="PROSITE" id="PS51387">
    <property type="entry name" value="FAD_PCMH"/>
    <property type="match status" value="1"/>
</dbReference>